<accession>A0A0B7C389</accession>
<reference evidence="1" key="1">
    <citation type="submission" date="2014-12" db="EMBL/GenBank/DDBJ databases">
        <title>Insight into the proteome of Arion vulgaris.</title>
        <authorList>
            <person name="Aradska J."/>
            <person name="Bulat T."/>
            <person name="Smidak R."/>
            <person name="Sarate P."/>
            <person name="Gangsoo J."/>
            <person name="Sialana F."/>
            <person name="Bilban M."/>
            <person name="Lubec G."/>
        </authorList>
    </citation>
    <scope>NUCLEOTIDE SEQUENCE</scope>
    <source>
        <tissue evidence="1">Skin</tissue>
    </source>
</reference>
<sequence>HEFAEILLNYFRARHQLLSAEEDVKSLQKDYTILQTELWITHVKSVTIQGQCSDQVRVSKTHTYDQCELNTDAVSKMNAVLENIRKQCAEHLA</sequence>
<organism evidence="1">
    <name type="scientific">Arion vulgaris</name>
    <dbReference type="NCBI Taxonomy" id="1028688"/>
    <lineage>
        <taxon>Eukaryota</taxon>
        <taxon>Metazoa</taxon>
        <taxon>Spiralia</taxon>
        <taxon>Lophotrochozoa</taxon>
        <taxon>Mollusca</taxon>
        <taxon>Gastropoda</taxon>
        <taxon>Heterobranchia</taxon>
        <taxon>Euthyneura</taxon>
        <taxon>Panpulmonata</taxon>
        <taxon>Eupulmonata</taxon>
        <taxon>Stylommatophora</taxon>
        <taxon>Helicina</taxon>
        <taxon>Arionoidea</taxon>
        <taxon>Arionidae</taxon>
        <taxon>Arion</taxon>
    </lineage>
</organism>
<dbReference type="PANTHER" id="PTHR31139">
    <property type="entry name" value="ECTOPIC P GRANULES PROTEIN 5 HOMOLOG"/>
    <property type="match status" value="1"/>
</dbReference>
<proteinExistence type="predicted"/>
<dbReference type="GO" id="GO:0097352">
    <property type="term" value="P:autophagosome maturation"/>
    <property type="evidence" value="ECO:0007669"/>
    <property type="project" value="TreeGrafter"/>
</dbReference>
<protein>
    <submittedName>
        <fullName evidence="1">Uncharacterized protein</fullName>
    </submittedName>
</protein>
<feature type="non-terminal residue" evidence="1">
    <location>
        <position position="93"/>
    </location>
</feature>
<dbReference type="InterPro" id="IPR051436">
    <property type="entry name" value="Autophagy-related_EPG5"/>
</dbReference>
<dbReference type="PANTHER" id="PTHR31139:SF4">
    <property type="entry name" value="ECTOPIC P GRANULES PROTEIN 5 HOMOLOG"/>
    <property type="match status" value="1"/>
</dbReference>
<dbReference type="AlphaFoldDB" id="A0A0B7C389"/>
<gene>
    <name evidence="1" type="primary">ORF219915</name>
</gene>
<feature type="non-terminal residue" evidence="1">
    <location>
        <position position="1"/>
    </location>
</feature>
<dbReference type="EMBL" id="HACG01052024">
    <property type="protein sequence ID" value="CEK98895.1"/>
    <property type="molecule type" value="Transcribed_RNA"/>
</dbReference>
<dbReference type="GO" id="GO:0005737">
    <property type="term" value="C:cytoplasm"/>
    <property type="evidence" value="ECO:0007669"/>
    <property type="project" value="TreeGrafter"/>
</dbReference>
<name>A0A0B7C389_9EUPU</name>
<evidence type="ECO:0000313" key="1">
    <source>
        <dbReference type="EMBL" id="CEK98895.1"/>
    </source>
</evidence>